<keyword evidence="3" id="KW-1185">Reference proteome</keyword>
<feature type="compositionally biased region" description="Basic residues" evidence="1">
    <location>
        <begin position="566"/>
        <end position="575"/>
    </location>
</feature>
<feature type="compositionally biased region" description="Low complexity" evidence="1">
    <location>
        <begin position="303"/>
        <end position="314"/>
    </location>
</feature>
<sequence length="633" mass="68841">MISMSSQRPSGTPNFFPHYMTSSADVGISSGEVVSLSRDSQQVLSEHQLQQQHQIYLDMLAASVGCTTEINVIPSTPLSDITYSLSHPLPPTQPAPSILATAIPQHQPQHTDSTHSYSVSPGLHSMTACSSPQSSIDMSRSRSPTSDFGQQHVQKQHQQSQPQENYQFELLGETAENFLTSTNFQQGHHQIDTNQLLAAVQNSNQQQQNQGHYFPIDAAFHSSSPVPSVATSANSHMSDDGSLNATTNISAPQQIVYGNIMSNSLYKVEPVSPLTTIPAGSVMSSGQSMTPNMPSDGSQSIVPLQQPQSLHSQLRPQVQTFQLSSLWSAASSSSSSPRQQIQLDVPHSHNSTRQGSTKSISVLPDGRRAYSDVTDLFSTSTKRSHDESNVSLVATKVPSSSSPSTSAASSTTSTVPSDASFAQPVAKRVASRHSVPSREGKRVCTICKKSFKKLDDHLWTHSPEPRPHKCRAGYTDGKPTCQYVAMGFARVADRNRHELKHYDGRFVCPFGIENCRIGNERFGRLDTFKRHLRTVHGQSLAAQDGSSSSPGTVPPSQPSAHGGQGRLRRRHRTRRVSTSDEVLECYNCNTSYYGVETFIGHLNDCTYALMHPGETDEPGVADESADLGNDDSD</sequence>
<dbReference type="AlphaFoldDB" id="A0AAD7VU38"/>
<dbReference type="Proteomes" id="UP001217417">
    <property type="component" value="Unassembled WGS sequence"/>
</dbReference>
<dbReference type="EMBL" id="JARPMG010000003">
    <property type="protein sequence ID" value="KAJ8102128.1"/>
    <property type="molecule type" value="Genomic_DNA"/>
</dbReference>
<feature type="region of interest" description="Disordered" evidence="1">
    <location>
        <begin position="537"/>
        <end position="575"/>
    </location>
</feature>
<name>A0AAD7VU38_9ASCO</name>
<comment type="caution">
    <text evidence="2">The sequence shown here is derived from an EMBL/GenBank/DDBJ whole genome shotgun (WGS) entry which is preliminary data.</text>
</comment>
<feature type="compositionally biased region" description="Low complexity" evidence="1">
    <location>
        <begin position="150"/>
        <end position="162"/>
    </location>
</feature>
<evidence type="ECO:0008006" key="4">
    <source>
        <dbReference type="Google" id="ProtNLM"/>
    </source>
</evidence>
<evidence type="ECO:0000313" key="2">
    <source>
        <dbReference type="EMBL" id="KAJ8102128.1"/>
    </source>
</evidence>
<feature type="compositionally biased region" description="Low complexity" evidence="1">
    <location>
        <begin position="393"/>
        <end position="417"/>
    </location>
</feature>
<feature type="compositionally biased region" description="Polar residues" evidence="1">
    <location>
        <begin position="127"/>
        <end position="149"/>
    </location>
</feature>
<organism evidence="2 3">
    <name type="scientific">Lipomyces tetrasporus</name>
    <dbReference type="NCBI Taxonomy" id="54092"/>
    <lineage>
        <taxon>Eukaryota</taxon>
        <taxon>Fungi</taxon>
        <taxon>Dikarya</taxon>
        <taxon>Ascomycota</taxon>
        <taxon>Saccharomycotina</taxon>
        <taxon>Lipomycetes</taxon>
        <taxon>Lipomycetales</taxon>
        <taxon>Lipomycetaceae</taxon>
        <taxon>Lipomyces</taxon>
    </lineage>
</organism>
<feature type="region of interest" description="Disordered" evidence="1">
    <location>
        <begin position="104"/>
        <end position="162"/>
    </location>
</feature>
<dbReference type="GeneID" id="80882253"/>
<accession>A0AAD7VU38</accession>
<protein>
    <recommendedName>
        <fullName evidence="4">C2H2-type domain-containing protein</fullName>
    </recommendedName>
</protein>
<feature type="region of interest" description="Disordered" evidence="1">
    <location>
        <begin position="614"/>
        <end position="633"/>
    </location>
</feature>
<feature type="region of interest" description="Disordered" evidence="1">
    <location>
        <begin position="332"/>
        <end position="364"/>
    </location>
</feature>
<feature type="region of interest" description="Disordered" evidence="1">
    <location>
        <begin position="282"/>
        <end position="314"/>
    </location>
</feature>
<feature type="compositionally biased region" description="Polar residues" evidence="1">
    <location>
        <begin position="104"/>
        <end position="119"/>
    </location>
</feature>
<reference evidence="2" key="1">
    <citation type="submission" date="2023-03" db="EMBL/GenBank/DDBJ databases">
        <title>Near-Complete genome sequence of Lipomyces tetrasporous NRRL Y-64009, an oleaginous yeast capable of growing on lignocellulosic hydrolysates.</title>
        <authorList>
            <consortium name="Lawrence Berkeley National Laboratory"/>
            <person name="Jagtap S.S."/>
            <person name="Liu J.-J."/>
            <person name="Walukiewicz H.E."/>
            <person name="Pangilinan J."/>
            <person name="Lipzen A."/>
            <person name="Ahrendt S."/>
            <person name="Koriabine M."/>
            <person name="Cobaugh K."/>
            <person name="Salamov A."/>
            <person name="Yoshinaga Y."/>
            <person name="Ng V."/>
            <person name="Daum C."/>
            <person name="Grigoriev I.V."/>
            <person name="Slininger P.J."/>
            <person name="Dien B.S."/>
            <person name="Jin Y.-S."/>
            <person name="Rao C.V."/>
        </authorList>
    </citation>
    <scope>NUCLEOTIDE SEQUENCE</scope>
    <source>
        <strain evidence="2">NRRL Y-64009</strain>
    </source>
</reference>
<gene>
    <name evidence="2" type="ORF">POJ06DRAFT_248836</name>
</gene>
<feature type="compositionally biased region" description="Polar residues" evidence="1">
    <location>
        <begin position="282"/>
        <end position="302"/>
    </location>
</feature>
<proteinExistence type="predicted"/>
<feature type="compositionally biased region" description="Acidic residues" evidence="1">
    <location>
        <begin position="615"/>
        <end position="633"/>
    </location>
</feature>
<evidence type="ECO:0000256" key="1">
    <source>
        <dbReference type="SAM" id="MobiDB-lite"/>
    </source>
</evidence>
<evidence type="ECO:0000313" key="3">
    <source>
        <dbReference type="Proteomes" id="UP001217417"/>
    </source>
</evidence>
<dbReference type="RefSeq" id="XP_056045578.1">
    <property type="nucleotide sequence ID" value="XM_056187087.1"/>
</dbReference>
<feature type="region of interest" description="Disordered" evidence="1">
    <location>
        <begin position="379"/>
        <end position="422"/>
    </location>
</feature>
<feature type="compositionally biased region" description="Polar residues" evidence="1">
    <location>
        <begin position="337"/>
        <end position="360"/>
    </location>
</feature>